<proteinExistence type="predicted"/>
<dbReference type="EMBL" id="JACRTB010000024">
    <property type="protein sequence ID" value="MBC8577210.1"/>
    <property type="molecule type" value="Genomic_DNA"/>
</dbReference>
<organism evidence="1 2">
    <name type="scientific">Yanshouia hominis</name>
    <dbReference type="NCBI Taxonomy" id="2763673"/>
    <lineage>
        <taxon>Bacteria</taxon>
        <taxon>Bacillati</taxon>
        <taxon>Bacillota</taxon>
        <taxon>Clostridia</taxon>
        <taxon>Eubacteriales</taxon>
        <taxon>Oscillospiraceae</taxon>
        <taxon>Yanshouia</taxon>
    </lineage>
</organism>
<gene>
    <name evidence="1" type="ORF">H8717_12430</name>
</gene>
<sequence>MMEEERAMTPEELEQCKLKGEEDFITKIWGPNPDFEGAFERMKKDKYWGKIL</sequence>
<dbReference type="Proteomes" id="UP000658131">
    <property type="component" value="Unassembled WGS sequence"/>
</dbReference>
<accession>A0ABR7NLY4</accession>
<evidence type="ECO:0000313" key="1">
    <source>
        <dbReference type="EMBL" id="MBC8577210.1"/>
    </source>
</evidence>
<comment type="caution">
    <text evidence="1">The sequence shown here is derived from an EMBL/GenBank/DDBJ whole genome shotgun (WGS) entry which is preliminary data.</text>
</comment>
<name>A0ABR7NLY4_9FIRM</name>
<protein>
    <submittedName>
        <fullName evidence="1">Uncharacterized protein</fullName>
    </submittedName>
</protein>
<dbReference type="RefSeq" id="WP_262400675.1">
    <property type="nucleotide sequence ID" value="NZ_JACRTB010000024.1"/>
</dbReference>
<keyword evidence="2" id="KW-1185">Reference proteome</keyword>
<evidence type="ECO:0000313" key="2">
    <source>
        <dbReference type="Proteomes" id="UP000658131"/>
    </source>
</evidence>
<reference evidence="1 2" key="1">
    <citation type="submission" date="2020-08" db="EMBL/GenBank/DDBJ databases">
        <title>Genome public.</title>
        <authorList>
            <person name="Liu C."/>
            <person name="Sun Q."/>
        </authorList>
    </citation>
    <scope>NUCLEOTIDE SEQUENCE [LARGE SCALE GENOMIC DNA]</scope>
    <source>
        <strain evidence="1 2">BX1</strain>
    </source>
</reference>